<protein>
    <submittedName>
        <fullName evidence="5">NUDIX hydrolase</fullName>
    </submittedName>
</protein>
<reference evidence="5 6" key="1">
    <citation type="submission" date="2019-03" db="EMBL/GenBank/DDBJ databases">
        <title>This is whole genome sequence of Paenibacillus sp MS74 strain.</title>
        <authorList>
            <person name="Trinh H.N."/>
        </authorList>
    </citation>
    <scope>NUCLEOTIDE SEQUENCE [LARGE SCALE GENOMIC DNA]</scope>
    <source>
        <strain evidence="5 6">MS74</strain>
    </source>
</reference>
<evidence type="ECO:0000256" key="3">
    <source>
        <dbReference type="RuleBase" id="RU003476"/>
    </source>
</evidence>
<organism evidence="5 6">
    <name type="scientific">Paenibacillus piri</name>
    <dbReference type="NCBI Taxonomy" id="2547395"/>
    <lineage>
        <taxon>Bacteria</taxon>
        <taxon>Bacillati</taxon>
        <taxon>Bacillota</taxon>
        <taxon>Bacilli</taxon>
        <taxon>Bacillales</taxon>
        <taxon>Paenibacillaceae</taxon>
        <taxon>Paenibacillus</taxon>
    </lineage>
</organism>
<dbReference type="CDD" id="cd03424">
    <property type="entry name" value="NUDIX_ADPRase_Nudt5_UGPPase_Nudt14"/>
    <property type="match status" value="1"/>
</dbReference>
<dbReference type="PROSITE" id="PS51462">
    <property type="entry name" value="NUDIX"/>
    <property type="match status" value="1"/>
</dbReference>
<evidence type="ECO:0000313" key="6">
    <source>
        <dbReference type="Proteomes" id="UP000295636"/>
    </source>
</evidence>
<evidence type="ECO:0000313" key="5">
    <source>
        <dbReference type="EMBL" id="TDF93796.1"/>
    </source>
</evidence>
<dbReference type="Gene3D" id="3.90.79.10">
    <property type="entry name" value="Nucleoside Triphosphate Pyrophosphohydrolase"/>
    <property type="match status" value="1"/>
</dbReference>
<keyword evidence="6" id="KW-1185">Reference proteome</keyword>
<dbReference type="SUPFAM" id="SSF55811">
    <property type="entry name" value="Nudix"/>
    <property type="match status" value="1"/>
</dbReference>
<dbReference type="PANTHER" id="PTHR43736">
    <property type="entry name" value="ADP-RIBOSE PYROPHOSPHATASE"/>
    <property type="match status" value="1"/>
</dbReference>
<dbReference type="PROSITE" id="PS00893">
    <property type="entry name" value="NUDIX_BOX"/>
    <property type="match status" value="1"/>
</dbReference>
<dbReference type="InterPro" id="IPR020476">
    <property type="entry name" value="Nudix_hydrolase"/>
</dbReference>
<sequence>MSVYGVKVVTLYKNKLVIVKQFREGKKRFTYELPGGRLEHNEDLREGALRELSEETGLVAGSLIELGTFSIPKSPVIITLFFTNDIIEVQKQQLDKDEDIHVLYVDAAEAFAHIGSGKWQDTRLGFGLILARSNGLI</sequence>
<feature type="domain" description="Nudix hydrolase" evidence="4">
    <location>
        <begin position="1"/>
        <end position="127"/>
    </location>
</feature>
<evidence type="ECO:0000256" key="2">
    <source>
        <dbReference type="ARBA" id="ARBA00022801"/>
    </source>
</evidence>
<dbReference type="InterPro" id="IPR000086">
    <property type="entry name" value="NUDIX_hydrolase_dom"/>
</dbReference>
<comment type="similarity">
    <text evidence="1 3">Belongs to the Nudix hydrolase family.</text>
</comment>
<evidence type="ECO:0000256" key="1">
    <source>
        <dbReference type="ARBA" id="ARBA00005582"/>
    </source>
</evidence>
<dbReference type="AlphaFoldDB" id="A0A4R5KEX1"/>
<dbReference type="GO" id="GO:0016787">
    <property type="term" value="F:hydrolase activity"/>
    <property type="evidence" value="ECO:0007669"/>
    <property type="project" value="UniProtKB-KW"/>
</dbReference>
<dbReference type="PRINTS" id="PR00502">
    <property type="entry name" value="NUDIXFAMILY"/>
</dbReference>
<evidence type="ECO:0000259" key="4">
    <source>
        <dbReference type="PROSITE" id="PS51462"/>
    </source>
</evidence>
<comment type="caution">
    <text evidence="5">The sequence shown here is derived from an EMBL/GenBank/DDBJ whole genome shotgun (WGS) entry which is preliminary data.</text>
</comment>
<dbReference type="OrthoDB" id="9008185at2"/>
<gene>
    <name evidence="5" type="ORF">E1757_25765</name>
</gene>
<accession>A0A4R5KEX1</accession>
<name>A0A4R5KEX1_9BACL</name>
<dbReference type="EMBL" id="SMRT01000015">
    <property type="protein sequence ID" value="TDF93796.1"/>
    <property type="molecule type" value="Genomic_DNA"/>
</dbReference>
<dbReference type="InterPro" id="IPR015797">
    <property type="entry name" value="NUDIX_hydrolase-like_dom_sf"/>
</dbReference>
<dbReference type="Pfam" id="PF00293">
    <property type="entry name" value="NUDIX"/>
    <property type="match status" value="1"/>
</dbReference>
<proteinExistence type="inferred from homology"/>
<keyword evidence="2 3" id="KW-0378">Hydrolase</keyword>
<dbReference type="InterPro" id="IPR020084">
    <property type="entry name" value="NUDIX_hydrolase_CS"/>
</dbReference>
<dbReference type="RefSeq" id="WP_133233587.1">
    <property type="nucleotide sequence ID" value="NZ_SMRT01000015.1"/>
</dbReference>
<dbReference type="PANTHER" id="PTHR43736:SF1">
    <property type="entry name" value="DIHYDRONEOPTERIN TRIPHOSPHATE DIPHOSPHATASE"/>
    <property type="match status" value="1"/>
</dbReference>
<dbReference type="Proteomes" id="UP000295636">
    <property type="component" value="Unassembled WGS sequence"/>
</dbReference>